<dbReference type="Pfam" id="PF26524">
    <property type="entry name" value="ARM_7"/>
    <property type="match status" value="1"/>
</dbReference>
<dbReference type="SUPFAM" id="SSF48452">
    <property type="entry name" value="TPR-like"/>
    <property type="match status" value="1"/>
</dbReference>
<evidence type="ECO:0000313" key="5">
    <source>
        <dbReference type="EMBL" id="KAJ0982093.1"/>
    </source>
</evidence>
<dbReference type="SUPFAM" id="SSF48371">
    <property type="entry name" value="ARM repeat"/>
    <property type="match status" value="1"/>
</dbReference>
<dbReference type="AlphaFoldDB" id="A0A9D5CZ78"/>
<name>A0A9D5CZ78_9LILI</name>
<organism evidence="5 6">
    <name type="scientific">Dioscorea zingiberensis</name>
    <dbReference type="NCBI Taxonomy" id="325984"/>
    <lineage>
        <taxon>Eukaryota</taxon>
        <taxon>Viridiplantae</taxon>
        <taxon>Streptophyta</taxon>
        <taxon>Embryophyta</taxon>
        <taxon>Tracheophyta</taxon>
        <taxon>Spermatophyta</taxon>
        <taxon>Magnoliopsida</taxon>
        <taxon>Liliopsida</taxon>
        <taxon>Dioscoreales</taxon>
        <taxon>Dioscoreaceae</taxon>
        <taxon>Dioscorea</taxon>
    </lineage>
</organism>
<dbReference type="SMART" id="SM00185">
    <property type="entry name" value="ARM"/>
    <property type="match status" value="1"/>
</dbReference>
<dbReference type="InterPro" id="IPR011989">
    <property type="entry name" value="ARM-like"/>
</dbReference>
<dbReference type="InterPro" id="IPR011990">
    <property type="entry name" value="TPR-like_helical_dom_sf"/>
</dbReference>
<dbReference type="InterPro" id="IPR058868">
    <property type="entry name" value="ARM_7"/>
</dbReference>
<reference evidence="5" key="2">
    <citation type="journal article" date="2022" name="Hortic Res">
        <title>The genome of Dioscorea zingiberensis sheds light on the biosynthesis, origin and evolution of the medicinally important diosgenin saponins.</title>
        <authorList>
            <person name="Li Y."/>
            <person name="Tan C."/>
            <person name="Li Z."/>
            <person name="Guo J."/>
            <person name="Li S."/>
            <person name="Chen X."/>
            <person name="Wang C."/>
            <person name="Dai X."/>
            <person name="Yang H."/>
            <person name="Song W."/>
            <person name="Hou L."/>
            <person name="Xu J."/>
            <person name="Tong Z."/>
            <person name="Xu A."/>
            <person name="Yuan X."/>
            <person name="Wang W."/>
            <person name="Yang Q."/>
            <person name="Chen L."/>
            <person name="Sun Z."/>
            <person name="Wang K."/>
            <person name="Pan B."/>
            <person name="Chen J."/>
            <person name="Bao Y."/>
            <person name="Liu F."/>
            <person name="Qi X."/>
            <person name="Gang D.R."/>
            <person name="Wen J."/>
            <person name="Li J."/>
        </authorList>
    </citation>
    <scope>NUCLEOTIDE SEQUENCE</scope>
    <source>
        <strain evidence="5">Dzin_1.0</strain>
    </source>
</reference>
<dbReference type="Gene3D" id="1.25.40.10">
    <property type="entry name" value="Tetratricopeptide repeat domain"/>
    <property type="match status" value="1"/>
</dbReference>
<evidence type="ECO:0000259" key="4">
    <source>
        <dbReference type="Pfam" id="PF26524"/>
    </source>
</evidence>
<sequence>MEVLTTKKEEMKENSLCCFFCAMKQQNPRRRRAGLTSFFNSMPYSDDESHVLVMSSLWSMAMTHPDDPEVPYSGALRCMSLLIAKSLAEPSWLLLHQNVYIPYYAAHIIGSYTIRSSSLAELAVEAGAVPLLLELLRGRLSWVEQRVAARALGHLASYEATFQAVALHDEEVIKLAMSIASSCLKTVYTEFLLSKDRKKYQCDLLTRGLGGKEMEDRKAEEWASQLQCWSLYLLSCFAFKDKSCHLLICRDLGFLRELCRMWGGMVNGESPAGVGLMRILCRSSVGREAMAGCSEVVQSLCNLSRSSDDWQYMGIDCLVLLLKDSKTRLKVMDMAADCLIDLVELKNLGARKKVGKTITKVLLMDSCEINGGGCGNYKSVDRLWELKVERRRREEMMPEEELVERWASGEAKKKQGNERFYAGDIEAALGLYTQALDLCPMKRRKERLVLHSNLAQCCLLLQDADGAVSNATKALCLSSPANCHGKSLWRRSQAYDMKGMAKESLMDCIMFVNLLVGEKRGKKGKMIKVPYYAARMINKQMNSAGLFAGVLGREGGEN</sequence>
<comment type="caution">
    <text evidence="5">The sequence shown here is derived from an EMBL/GenBank/DDBJ whole genome shotgun (WGS) entry which is preliminary data.</text>
</comment>
<reference evidence="5" key="1">
    <citation type="submission" date="2021-03" db="EMBL/GenBank/DDBJ databases">
        <authorList>
            <person name="Li Z."/>
            <person name="Yang C."/>
        </authorList>
    </citation>
    <scope>NUCLEOTIDE SEQUENCE</scope>
    <source>
        <strain evidence="5">Dzin_1.0</strain>
        <tissue evidence="5">Leaf</tissue>
    </source>
</reference>
<dbReference type="Proteomes" id="UP001085076">
    <property type="component" value="Miscellaneous, Linkage group lg02"/>
</dbReference>
<dbReference type="OrthoDB" id="1872379at2759"/>
<dbReference type="PANTHER" id="PTHR46578">
    <property type="entry name" value="ARM-REPEAT/TETRATRICOPEPTIDE REPEAT (TPR)-LIKE PROTEIN"/>
    <property type="match status" value="1"/>
</dbReference>
<feature type="domain" description="ARM repeat N-terminal plant" evidence="4">
    <location>
        <begin position="12"/>
        <end position="249"/>
    </location>
</feature>
<dbReference type="Gene3D" id="1.25.10.10">
    <property type="entry name" value="Leucine-rich Repeat Variant"/>
    <property type="match status" value="1"/>
</dbReference>
<dbReference type="InterPro" id="IPR000225">
    <property type="entry name" value="Armadillo"/>
</dbReference>
<protein>
    <recommendedName>
        <fullName evidence="3">Protein unc-45 homolog B</fullName>
    </recommendedName>
</protein>
<evidence type="ECO:0000256" key="1">
    <source>
        <dbReference type="ARBA" id="ARBA00004161"/>
    </source>
</evidence>
<gene>
    <name evidence="5" type="ORF">J5N97_010348</name>
</gene>
<dbReference type="InterPro" id="IPR016024">
    <property type="entry name" value="ARM-type_fold"/>
</dbReference>
<evidence type="ECO:0000313" key="6">
    <source>
        <dbReference type="Proteomes" id="UP001085076"/>
    </source>
</evidence>
<accession>A0A9D5CZ78</accession>
<dbReference type="PANTHER" id="PTHR46578:SF1">
    <property type="entry name" value="ARM-REPEAT_TETRATRICOPEPTIDE REPEAT (TPR)-LIKE PROTEIN"/>
    <property type="match status" value="1"/>
</dbReference>
<dbReference type="EMBL" id="JAGGNH010000002">
    <property type="protein sequence ID" value="KAJ0982093.1"/>
    <property type="molecule type" value="Genomic_DNA"/>
</dbReference>
<keyword evidence="6" id="KW-1185">Reference proteome</keyword>
<evidence type="ECO:0000256" key="2">
    <source>
        <dbReference type="ARBA" id="ARBA00004216"/>
    </source>
</evidence>
<comment type="subcellular location">
    <subcellularLocation>
        <location evidence="1">Cytoplasm</location>
        <location evidence="1">Myofibril</location>
        <location evidence="1">Sarcomere</location>
        <location evidence="1">A band</location>
    </subcellularLocation>
    <subcellularLocation>
        <location evidence="2">Cytoplasm</location>
        <location evidence="2">Myofibril</location>
        <location evidence="2">Sarcomere</location>
        <location evidence="2">Z line</location>
    </subcellularLocation>
</comment>
<evidence type="ECO:0000256" key="3">
    <source>
        <dbReference type="ARBA" id="ARBA00020768"/>
    </source>
</evidence>
<proteinExistence type="predicted"/>